<proteinExistence type="inferred from homology"/>
<dbReference type="EMBL" id="BSDZ01000009">
    <property type="protein sequence ID" value="GLI61150.1"/>
    <property type="molecule type" value="Genomic_DNA"/>
</dbReference>
<name>A0ABQ5RU85_9CHLO</name>
<feature type="non-terminal residue" evidence="5">
    <location>
        <position position="295"/>
    </location>
</feature>
<evidence type="ECO:0000313" key="5">
    <source>
        <dbReference type="EMBL" id="GLI61150.1"/>
    </source>
</evidence>
<dbReference type="Pfam" id="PF00650">
    <property type="entry name" value="CRAL_TRIO"/>
    <property type="match status" value="1"/>
</dbReference>
<dbReference type="PANTHER" id="PTHR45657">
    <property type="entry name" value="CRAL-TRIO DOMAIN-CONTAINING PROTEIN YKL091C-RELATED"/>
    <property type="match status" value="1"/>
</dbReference>
<dbReference type="InterPro" id="IPR001251">
    <property type="entry name" value="CRAL-TRIO_dom"/>
</dbReference>
<keyword evidence="6" id="KW-1185">Reference proteome</keyword>
<dbReference type="SUPFAM" id="SSF52087">
    <property type="entry name" value="CRAL/TRIO domain"/>
    <property type="match status" value="1"/>
</dbReference>
<dbReference type="PROSITE" id="PS50191">
    <property type="entry name" value="CRAL_TRIO"/>
    <property type="match status" value="1"/>
</dbReference>
<dbReference type="PANTHER" id="PTHR45657:SF1">
    <property type="entry name" value="CRAL-TRIO DOMAIN-CONTAINING PROTEIN YKL091C-RELATED"/>
    <property type="match status" value="1"/>
</dbReference>
<dbReference type="InterPro" id="IPR036865">
    <property type="entry name" value="CRAL-TRIO_dom_sf"/>
</dbReference>
<evidence type="ECO:0000313" key="6">
    <source>
        <dbReference type="Proteomes" id="UP001165090"/>
    </source>
</evidence>
<comment type="subcellular location">
    <subcellularLocation>
        <location evidence="1">Cell membrane</location>
        <topology evidence="1">Peripheral membrane protein</topology>
    </subcellularLocation>
    <subcellularLocation>
        <location evidence="2">Golgi apparatus membrane</location>
        <topology evidence="2">Peripheral membrane protein</topology>
    </subcellularLocation>
</comment>
<gene>
    <name evidence="5" type="ORF">VaNZ11_003434</name>
</gene>
<evidence type="ECO:0000259" key="4">
    <source>
        <dbReference type="PROSITE" id="PS50191"/>
    </source>
</evidence>
<evidence type="ECO:0000256" key="2">
    <source>
        <dbReference type="ARBA" id="ARBA00004395"/>
    </source>
</evidence>
<evidence type="ECO:0000256" key="3">
    <source>
        <dbReference type="ARBA" id="ARBA00038020"/>
    </source>
</evidence>
<feature type="domain" description="CRAL-TRIO" evidence="4">
    <location>
        <begin position="103"/>
        <end position="277"/>
    </location>
</feature>
<sequence>MWSSLWSSSTTVAESYAEADAFWYLDPNPEQQAAMMELRSRLQQDTLTVEGHNDDYTLLRFLMAREFNVDKALAMYRDMRAWRLENHVDGLYESDPTGSSYPQIEQLLKVYPHFYFNTDKFGRPVYIELLGRTDANALFATINVDNLIRYHIWTWERYLRCYLPACSAAAGRHICTATVIIDLAGLSLMNFNSATQKLLTTFSKIDQDYYPEHLGTMFVINTPLIFRGVWAAVQPLLQERTRKKIVILGSDYLPTLTQMVPLERLPDIFGGKMRLDPYKSMGPWQQQQQQDAEPA</sequence>
<reference evidence="5 6" key="1">
    <citation type="journal article" date="2023" name="IScience">
        <title>Expanded male sex-determining region conserved during the evolution of homothallism in the green alga Volvox.</title>
        <authorList>
            <person name="Yamamoto K."/>
            <person name="Matsuzaki R."/>
            <person name="Mahakham W."/>
            <person name="Heman W."/>
            <person name="Sekimoto H."/>
            <person name="Kawachi M."/>
            <person name="Minakuchi Y."/>
            <person name="Toyoda A."/>
            <person name="Nozaki H."/>
        </authorList>
    </citation>
    <scope>NUCLEOTIDE SEQUENCE [LARGE SCALE GENOMIC DNA]</scope>
    <source>
        <strain evidence="5 6">NIES-4468</strain>
    </source>
</reference>
<dbReference type="Pfam" id="PF03765">
    <property type="entry name" value="CRAL_TRIO_N"/>
    <property type="match status" value="1"/>
</dbReference>
<dbReference type="Proteomes" id="UP001165090">
    <property type="component" value="Unassembled WGS sequence"/>
</dbReference>
<dbReference type="InterPro" id="IPR036273">
    <property type="entry name" value="CRAL/TRIO_N_dom_sf"/>
</dbReference>
<dbReference type="CDD" id="cd00170">
    <property type="entry name" value="SEC14"/>
    <property type="match status" value="1"/>
</dbReference>
<organism evidence="5 6">
    <name type="scientific">Volvox africanus</name>
    <dbReference type="NCBI Taxonomy" id="51714"/>
    <lineage>
        <taxon>Eukaryota</taxon>
        <taxon>Viridiplantae</taxon>
        <taxon>Chlorophyta</taxon>
        <taxon>core chlorophytes</taxon>
        <taxon>Chlorophyceae</taxon>
        <taxon>CS clade</taxon>
        <taxon>Chlamydomonadales</taxon>
        <taxon>Volvocaceae</taxon>
        <taxon>Volvox</taxon>
    </lineage>
</organism>
<comment type="caution">
    <text evidence="5">The sequence shown here is derived from an EMBL/GenBank/DDBJ whole genome shotgun (WGS) entry which is preliminary data.</text>
</comment>
<protein>
    <recommendedName>
        <fullName evidence="4">CRAL-TRIO domain-containing protein</fullName>
    </recommendedName>
</protein>
<dbReference type="InterPro" id="IPR051026">
    <property type="entry name" value="PI/PC_transfer"/>
</dbReference>
<dbReference type="SMART" id="SM01100">
    <property type="entry name" value="CRAL_TRIO_N"/>
    <property type="match status" value="1"/>
</dbReference>
<dbReference type="Gene3D" id="3.40.525.10">
    <property type="entry name" value="CRAL-TRIO lipid binding domain"/>
    <property type="match status" value="1"/>
</dbReference>
<dbReference type="InterPro" id="IPR011074">
    <property type="entry name" value="CRAL/TRIO_N_dom"/>
</dbReference>
<accession>A0ABQ5RU85</accession>
<dbReference type="SUPFAM" id="SSF46938">
    <property type="entry name" value="CRAL/TRIO N-terminal domain"/>
    <property type="match status" value="1"/>
</dbReference>
<evidence type="ECO:0000256" key="1">
    <source>
        <dbReference type="ARBA" id="ARBA00004202"/>
    </source>
</evidence>
<dbReference type="SMART" id="SM00516">
    <property type="entry name" value="SEC14"/>
    <property type="match status" value="1"/>
</dbReference>
<comment type="similarity">
    <text evidence="3">Belongs to the SFH family.</text>
</comment>